<dbReference type="Proteomes" id="UP000663870">
    <property type="component" value="Unassembled WGS sequence"/>
</dbReference>
<dbReference type="Proteomes" id="UP000663854">
    <property type="component" value="Unassembled WGS sequence"/>
</dbReference>
<name>A0A814V6V9_9BILA</name>
<dbReference type="EMBL" id="CAJNOL010000741">
    <property type="protein sequence ID" value="CAF1184150.1"/>
    <property type="molecule type" value="Genomic_DNA"/>
</dbReference>
<proteinExistence type="predicted"/>
<comment type="caution">
    <text evidence="2">The sequence shown here is derived from an EMBL/GenBank/DDBJ whole genome shotgun (WGS) entry which is preliminary data.</text>
</comment>
<dbReference type="SUPFAM" id="SSF48371">
    <property type="entry name" value="ARM repeat"/>
    <property type="match status" value="1"/>
</dbReference>
<organism evidence="2 3">
    <name type="scientific">Rotaria sordida</name>
    <dbReference type="NCBI Taxonomy" id="392033"/>
    <lineage>
        <taxon>Eukaryota</taxon>
        <taxon>Metazoa</taxon>
        <taxon>Spiralia</taxon>
        <taxon>Gnathifera</taxon>
        <taxon>Rotifera</taxon>
        <taxon>Eurotatoria</taxon>
        <taxon>Bdelloidea</taxon>
        <taxon>Philodinida</taxon>
        <taxon>Philodinidae</taxon>
        <taxon>Rotaria</taxon>
    </lineage>
</organism>
<sequence length="1305" mass="153113">MSSINQYESLKKDGIWRDRLKYILSLSDKNDIEKHLKQSSLSSYDDLQMLIFLSLTTKNEKNLLEIFKTDSLPTQQRAIAGQHWIKLQKDEKQIHNFIVESINNKDIPRYLKHNILKNLHRVDCLKKSSSFFYDVACHLTESNNHTQYNINAHLVPFCKKDQIIDLLSRWSLKRLEQIDCSSAFYSKLIRYQPLIIIHLIKGDLNEIKSDYDKYTKYFQENEKLFDLLSKKEAKELICLIIEYLNQLEKHRRLIPEFISSKQEYFFKKVPNEMIQLITIVASNQAGKIKYATRWNSEGCDLGSFPLPHSFSIENYVRLFIALYDTCKWSSNNTMVTFEYLLKNRRDHLNLYSLKKEQKWLIDIIIEKHIGKEKFLEKFLKEGNENHFQLFEIYPQLTTPLSLHLISQYERNGIIDDKKRLSLIRYQLMTQEIFDQFLLLFKKTGSDVNQRQQNYSLFFQCAISTNEQYVKNVLQWIEKRFTNEQIIVIEYFLGQLSSSNMRFNLKFLPNNINSIQTIIDIAINHLQQSTNTLKIIISYGIFLLQSVENHQNKQEKEIIQKFATKIIKQCYTKVDGLTIYISSISESYPEARHLVADILISDLFPKLVSKSMLDELNNSLNLYLDQAWRLPQIDSFINSFFTKSLSSSTKLQSSFKIDTHSSMISLYLKQKSTRFERVNQLINNIHRIFFINNDVQRIILHSQQYRQFIDELIQDDKCLTIDKLSNEECKLAAALHSGTKNVKLPALDIELLNCCLHLLTGKQQEHITNIILNDYLQDKDVSNLNKLKSLRVLRHLSHTYNETLEWLHKKQDSSLVVKNSNENPRGRNRGANAQSLDDIILCLPATFDLTPEYLLKQFDLLKTNLNASNVKFISDAMLNISRKISDEIFLKSYLEFIRNEQFQKLGITANKEILRLLIQFVFNPSLIKTVIKPLWDSHPHQDVRACLILTLLHFIGKSNLNDDNIIIWQILEQAAYDDYLPVVQSLFAAHRGKSRWPLSQLKDSSNNIFETFVNQIQFMILDHPTSLEARSFAWSNIEYEYCHTSKLIEKAQHLFIQFDKNANTLWENAFEKVIACYKQQNISSLDIIIDIIKKVMSCREEIDSKENAIDNQHDLPVYHRIQKILKNLISHINQFDNEKKIHFRSLTSIVLQFDKTLAPLIGKLLIKIAQNKEDIEDILKILQENLSENYFERILTELSTCISKEDSCPFIQQLDVDEKLNLAQWFIKERTRPLLVFDLLINHVFNQSGVDREQCRNLLRHLRQCENLSVQEQAMSYIVPWEKDGGINDNDRMSVSSESDDSNISE</sequence>
<reference evidence="2" key="1">
    <citation type="submission" date="2021-02" db="EMBL/GenBank/DDBJ databases">
        <authorList>
            <person name="Nowell W R."/>
        </authorList>
    </citation>
    <scope>NUCLEOTIDE SEQUENCE</scope>
</reference>
<dbReference type="EMBL" id="CAJNOH010000399">
    <property type="protein sequence ID" value="CAF1028126.1"/>
    <property type="molecule type" value="Genomic_DNA"/>
</dbReference>
<evidence type="ECO:0000313" key="3">
    <source>
        <dbReference type="Proteomes" id="UP000663870"/>
    </source>
</evidence>
<gene>
    <name evidence="2" type="ORF">JXQ802_LOCUS23515</name>
    <name evidence="1" type="ORF">PYM288_LOCUS15987</name>
</gene>
<dbReference type="InterPro" id="IPR016024">
    <property type="entry name" value="ARM-type_fold"/>
</dbReference>
<accession>A0A814V6V9</accession>
<keyword evidence="3" id="KW-1185">Reference proteome</keyword>
<protein>
    <submittedName>
        <fullName evidence="2">Uncharacterized protein</fullName>
    </submittedName>
</protein>
<evidence type="ECO:0000313" key="2">
    <source>
        <dbReference type="EMBL" id="CAF1184150.1"/>
    </source>
</evidence>
<evidence type="ECO:0000313" key="1">
    <source>
        <dbReference type="EMBL" id="CAF1028126.1"/>
    </source>
</evidence>